<dbReference type="Pfam" id="PF07714">
    <property type="entry name" value="PK_Tyr_Ser-Thr"/>
    <property type="match status" value="1"/>
</dbReference>
<evidence type="ECO:0000256" key="3">
    <source>
        <dbReference type="ARBA" id="ARBA00022527"/>
    </source>
</evidence>
<dbReference type="GeneID" id="100845578"/>
<keyword evidence="5" id="KW-0812">Transmembrane</keyword>
<evidence type="ECO:0000256" key="17">
    <source>
        <dbReference type="RuleBase" id="RU000304"/>
    </source>
</evidence>
<dbReference type="GO" id="GO:0004674">
    <property type="term" value="F:protein serine/threonine kinase activity"/>
    <property type="evidence" value="ECO:0000318"/>
    <property type="project" value="GO_Central"/>
</dbReference>
<evidence type="ECO:0000313" key="20">
    <source>
        <dbReference type="EMBL" id="KQK03241.1"/>
    </source>
</evidence>
<evidence type="ECO:0000256" key="9">
    <source>
        <dbReference type="ARBA" id="ARBA00022840"/>
    </source>
</evidence>
<keyword evidence="6" id="KW-0732">Signal</keyword>
<dbReference type="SMART" id="SM00220">
    <property type="entry name" value="S_TKc"/>
    <property type="match status" value="1"/>
</dbReference>
<dbReference type="RefSeq" id="XP_003565479.1">
    <property type="nucleotide sequence ID" value="XM_003565431.4"/>
</dbReference>
<evidence type="ECO:0000256" key="8">
    <source>
        <dbReference type="ARBA" id="ARBA00022777"/>
    </source>
</evidence>
<dbReference type="KEGG" id="bdi:100845578"/>
<evidence type="ECO:0000313" key="22">
    <source>
        <dbReference type="Proteomes" id="UP000008810"/>
    </source>
</evidence>
<evidence type="ECO:0000256" key="13">
    <source>
        <dbReference type="ARBA" id="ARBA00023180"/>
    </source>
</evidence>
<evidence type="ECO:0000259" key="19">
    <source>
        <dbReference type="PROSITE" id="PS50011"/>
    </source>
</evidence>
<dbReference type="AlphaFoldDB" id="A0A0Q3JXN8"/>
<keyword evidence="10" id="KW-1133">Transmembrane helix</keyword>
<comment type="catalytic activity">
    <reaction evidence="15">
        <text>L-seryl-[protein] + ATP = O-phospho-L-seryl-[protein] + ADP + H(+)</text>
        <dbReference type="Rhea" id="RHEA:17989"/>
        <dbReference type="Rhea" id="RHEA-COMP:9863"/>
        <dbReference type="Rhea" id="RHEA-COMP:11604"/>
        <dbReference type="ChEBI" id="CHEBI:15378"/>
        <dbReference type="ChEBI" id="CHEBI:29999"/>
        <dbReference type="ChEBI" id="CHEBI:30616"/>
        <dbReference type="ChEBI" id="CHEBI:83421"/>
        <dbReference type="ChEBI" id="CHEBI:456216"/>
        <dbReference type="EC" id="2.7.11.1"/>
    </reaction>
</comment>
<feature type="domain" description="Protein kinase" evidence="19">
    <location>
        <begin position="54"/>
        <end position="347"/>
    </location>
</feature>
<dbReference type="SUPFAM" id="SSF56112">
    <property type="entry name" value="Protein kinase-like (PK-like)"/>
    <property type="match status" value="1"/>
</dbReference>
<evidence type="ECO:0000256" key="1">
    <source>
        <dbReference type="ARBA" id="ARBA00004479"/>
    </source>
</evidence>
<dbReference type="PANTHER" id="PTHR47973">
    <property type="entry name" value="CYSTEINE-RICH RECEPTOR-LIKE PROTEIN KINASE 3"/>
    <property type="match status" value="1"/>
</dbReference>
<keyword evidence="3 17" id="KW-0723">Serine/threonine-protein kinase</keyword>
<sequence>MPACCCFRGRANPSKKHLSYSPSVPASSSEPETKKKKKFKVFTYRELRWATNNFHRSNKIGQGGFGAVYKGTLRDGSDVAVKVLSASSRQGIKEFLTEIHVIADVDHPNLVDLLGCCAHGDRHRILVYDLLPNGSLHRALLSSTAANGSSRRLPAAMTWRVRRGACVGVARGLAFLHEELGVVHRDIKASNVLLDADWAPKIGDFGLARLFPDNVTHVSTRVAGTTGYLAPEYAWHGQLTKKADVYSFGVLVLEIVTGKSSSRSLHHNCLYNDDDEKVLVERVWETFETGKLGDIIDPALVFLPETKEKEEAVRYMKVALLCTQAAPLRRPAMPQVVEMLERGDVRIRETEMTPPGYVVKSHHRQDGSDKKHSSVSSMLVNVSHSTVTEIAPR</sequence>
<dbReference type="CDD" id="cd14066">
    <property type="entry name" value="STKc_IRAK"/>
    <property type="match status" value="1"/>
</dbReference>
<dbReference type="Gene3D" id="1.10.510.10">
    <property type="entry name" value="Transferase(Phosphotransferase) domain 1"/>
    <property type="match status" value="1"/>
</dbReference>
<dbReference type="GO" id="GO:0016020">
    <property type="term" value="C:membrane"/>
    <property type="evidence" value="ECO:0007669"/>
    <property type="project" value="UniProtKB-SubCell"/>
</dbReference>
<dbReference type="OrthoDB" id="4062651at2759"/>
<feature type="region of interest" description="Disordered" evidence="18">
    <location>
        <begin position="357"/>
        <end position="377"/>
    </location>
</feature>
<dbReference type="EnsemblPlants" id="KQK03241">
    <property type="protein sequence ID" value="KQK03241"/>
    <property type="gene ID" value="BRADI_2g06510v3"/>
</dbReference>
<keyword evidence="4" id="KW-0808">Transferase</keyword>
<evidence type="ECO:0000256" key="18">
    <source>
        <dbReference type="SAM" id="MobiDB-lite"/>
    </source>
</evidence>
<evidence type="ECO:0000256" key="4">
    <source>
        <dbReference type="ARBA" id="ARBA00022679"/>
    </source>
</evidence>
<keyword evidence="8" id="KW-0418">Kinase</keyword>
<dbReference type="FunFam" id="3.30.200.20:FF:000162">
    <property type="entry name" value="Adenine nucleotide alpha hydrolase-like domain kinase"/>
    <property type="match status" value="1"/>
</dbReference>
<gene>
    <name evidence="21" type="primary">LOC100845578</name>
    <name evidence="20" type="ORF">BRADI_2g06510v3</name>
</gene>
<evidence type="ECO:0000256" key="6">
    <source>
        <dbReference type="ARBA" id="ARBA00022729"/>
    </source>
</evidence>
<dbReference type="FunFam" id="1.10.510.10:FF:000287">
    <property type="entry name" value="probable LRR receptor-like serine/threonine-protein kinase RKF3"/>
    <property type="match status" value="1"/>
</dbReference>
<dbReference type="Proteomes" id="UP000008810">
    <property type="component" value="Chromosome 2"/>
</dbReference>
<name>A0A0Q3JXN8_BRADI</name>
<dbReference type="InterPro" id="IPR001245">
    <property type="entry name" value="Ser-Thr/Tyr_kinase_cat_dom"/>
</dbReference>
<organism evidence="20">
    <name type="scientific">Brachypodium distachyon</name>
    <name type="common">Purple false brome</name>
    <name type="synonym">Trachynia distachya</name>
    <dbReference type="NCBI Taxonomy" id="15368"/>
    <lineage>
        <taxon>Eukaryota</taxon>
        <taxon>Viridiplantae</taxon>
        <taxon>Streptophyta</taxon>
        <taxon>Embryophyta</taxon>
        <taxon>Tracheophyta</taxon>
        <taxon>Spermatophyta</taxon>
        <taxon>Magnoliopsida</taxon>
        <taxon>Liliopsida</taxon>
        <taxon>Poales</taxon>
        <taxon>Poaceae</taxon>
        <taxon>BOP clade</taxon>
        <taxon>Pooideae</taxon>
        <taxon>Stipodae</taxon>
        <taxon>Brachypodieae</taxon>
        <taxon>Brachypodium</taxon>
    </lineage>
</organism>
<evidence type="ECO:0000313" key="21">
    <source>
        <dbReference type="EnsemblPlants" id="KQK03241"/>
    </source>
</evidence>
<keyword evidence="13" id="KW-0325">Glycoprotein</keyword>
<keyword evidence="7 16" id="KW-0547">Nucleotide-binding</keyword>
<evidence type="ECO:0000256" key="2">
    <source>
        <dbReference type="ARBA" id="ARBA00012513"/>
    </source>
</evidence>
<reference evidence="20" key="2">
    <citation type="submission" date="2017-06" db="EMBL/GenBank/DDBJ databases">
        <title>WGS assembly of Brachypodium distachyon.</title>
        <authorList>
            <consortium name="The International Brachypodium Initiative"/>
            <person name="Lucas S."/>
            <person name="Harmon-Smith M."/>
            <person name="Lail K."/>
            <person name="Tice H."/>
            <person name="Grimwood J."/>
            <person name="Bruce D."/>
            <person name="Barry K."/>
            <person name="Shu S."/>
            <person name="Lindquist E."/>
            <person name="Wang M."/>
            <person name="Pitluck S."/>
            <person name="Vogel J.P."/>
            <person name="Garvin D.F."/>
            <person name="Mockler T.C."/>
            <person name="Schmutz J."/>
            <person name="Rokhsar D."/>
            <person name="Bevan M.W."/>
        </authorList>
    </citation>
    <scope>NUCLEOTIDE SEQUENCE</scope>
    <source>
        <strain evidence="20">Bd21</strain>
    </source>
</reference>
<keyword evidence="22" id="KW-1185">Reference proteome</keyword>
<dbReference type="PROSITE" id="PS50011">
    <property type="entry name" value="PROTEIN_KINASE_DOM"/>
    <property type="match status" value="1"/>
</dbReference>
<dbReference type="InterPro" id="IPR052059">
    <property type="entry name" value="CR_Ser/Thr_kinase"/>
</dbReference>
<dbReference type="EC" id="2.7.11.1" evidence="2"/>
<evidence type="ECO:0000256" key="12">
    <source>
        <dbReference type="ARBA" id="ARBA00023170"/>
    </source>
</evidence>
<protein>
    <recommendedName>
        <fullName evidence="2">non-specific serine/threonine protein kinase</fullName>
        <ecNumber evidence="2">2.7.11.1</ecNumber>
    </recommendedName>
</protein>
<feature type="binding site" evidence="16">
    <location>
        <position position="82"/>
    </location>
    <ligand>
        <name>ATP</name>
        <dbReference type="ChEBI" id="CHEBI:30616"/>
    </ligand>
</feature>
<reference evidence="21" key="3">
    <citation type="submission" date="2018-08" db="UniProtKB">
        <authorList>
            <consortium name="EnsemblPlants"/>
        </authorList>
    </citation>
    <scope>IDENTIFICATION</scope>
    <source>
        <strain evidence="21">cv. Bd21</strain>
    </source>
</reference>
<evidence type="ECO:0000256" key="15">
    <source>
        <dbReference type="ARBA" id="ARBA00048679"/>
    </source>
</evidence>
<dbReference type="InterPro" id="IPR000719">
    <property type="entry name" value="Prot_kinase_dom"/>
</dbReference>
<reference evidence="20 21" key="1">
    <citation type="journal article" date="2010" name="Nature">
        <title>Genome sequencing and analysis of the model grass Brachypodium distachyon.</title>
        <authorList>
            <consortium name="International Brachypodium Initiative"/>
        </authorList>
    </citation>
    <scope>NUCLEOTIDE SEQUENCE [LARGE SCALE GENOMIC DNA]</scope>
    <source>
        <strain evidence="20">Bd21</strain>
        <strain evidence="21">cv. Bd21</strain>
    </source>
</reference>
<dbReference type="EMBL" id="CM000881">
    <property type="protein sequence ID" value="KQK03241.1"/>
    <property type="molecule type" value="Genomic_DNA"/>
</dbReference>
<keyword evidence="9 16" id="KW-0067">ATP-binding</keyword>
<comment type="similarity">
    <text evidence="17">Belongs to the protein kinase superfamily.</text>
</comment>
<comment type="subcellular location">
    <subcellularLocation>
        <location evidence="1">Membrane</location>
        <topology evidence="1">Single-pass type I membrane protein</topology>
    </subcellularLocation>
</comment>
<evidence type="ECO:0000256" key="7">
    <source>
        <dbReference type="ARBA" id="ARBA00022741"/>
    </source>
</evidence>
<evidence type="ECO:0000256" key="16">
    <source>
        <dbReference type="PROSITE-ProRule" id="PRU10141"/>
    </source>
</evidence>
<dbReference type="PROSITE" id="PS00108">
    <property type="entry name" value="PROTEIN_KINASE_ST"/>
    <property type="match status" value="1"/>
</dbReference>
<evidence type="ECO:0000256" key="14">
    <source>
        <dbReference type="ARBA" id="ARBA00047899"/>
    </source>
</evidence>
<dbReference type="InterPro" id="IPR017441">
    <property type="entry name" value="Protein_kinase_ATP_BS"/>
</dbReference>
<keyword evidence="12" id="KW-0675">Receptor</keyword>
<comment type="catalytic activity">
    <reaction evidence="14">
        <text>L-threonyl-[protein] + ATP = O-phospho-L-threonyl-[protein] + ADP + H(+)</text>
        <dbReference type="Rhea" id="RHEA:46608"/>
        <dbReference type="Rhea" id="RHEA-COMP:11060"/>
        <dbReference type="Rhea" id="RHEA-COMP:11605"/>
        <dbReference type="ChEBI" id="CHEBI:15378"/>
        <dbReference type="ChEBI" id="CHEBI:30013"/>
        <dbReference type="ChEBI" id="CHEBI:30616"/>
        <dbReference type="ChEBI" id="CHEBI:61977"/>
        <dbReference type="ChEBI" id="CHEBI:456216"/>
        <dbReference type="EC" id="2.7.11.1"/>
    </reaction>
</comment>
<dbReference type="Gene3D" id="3.30.200.20">
    <property type="entry name" value="Phosphorylase Kinase, domain 1"/>
    <property type="match status" value="1"/>
</dbReference>
<evidence type="ECO:0000256" key="11">
    <source>
        <dbReference type="ARBA" id="ARBA00023136"/>
    </source>
</evidence>
<dbReference type="InterPro" id="IPR008271">
    <property type="entry name" value="Ser/Thr_kinase_AS"/>
</dbReference>
<dbReference type="GO" id="GO:0005524">
    <property type="term" value="F:ATP binding"/>
    <property type="evidence" value="ECO:0007669"/>
    <property type="project" value="UniProtKB-UniRule"/>
</dbReference>
<keyword evidence="11" id="KW-0472">Membrane</keyword>
<dbReference type="Gramene" id="KQK03241">
    <property type="protein sequence ID" value="KQK03241"/>
    <property type="gene ID" value="BRADI_2g06510v3"/>
</dbReference>
<proteinExistence type="inferred from homology"/>
<dbReference type="InterPro" id="IPR011009">
    <property type="entry name" value="Kinase-like_dom_sf"/>
</dbReference>
<evidence type="ECO:0000256" key="10">
    <source>
        <dbReference type="ARBA" id="ARBA00022989"/>
    </source>
</evidence>
<accession>A0A0Q3JXN8</accession>
<evidence type="ECO:0000256" key="5">
    <source>
        <dbReference type="ARBA" id="ARBA00022692"/>
    </source>
</evidence>
<dbReference type="PROSITE" id="PS00107">
    <property type="entry name" value="PROTEIN_KINASE_ATP"/>
    <property type="match status" value="1"/>
</dbReference>